<comment type="subcellular location">
    <subcellularLocation>
        <location evidence="1 7">Cell membrane</location>
        <topology evidence="1 7">Multi-pass membrane protein</topology>
    </subcellularLocation>
</comment>
<reference evidence="9 10" key="1">
    <citation type="journal article" date="2013" name="J. Mol. Microbiol. Biotechnol.">
        <title>Analysis of the Complete Genomes of Acholeplasma brassicae , A. palmae and A. laidlawii and Their Comparison to the Obligate Parasites from ' Candidatus Phytoplasma'.</title>
        <authorList>
            <person name="Kube M."/>
            <person name="Siewert C."/>
            <person name="Migdoll A.M."/>
            <person name="Duduk B."/>
            <person name="Holz S."/>
            <person name="Rabus R."/>
            <person name="Seemuller E."/>
            <person name="Mitrovic J."/>
            <person name="Muller I."/>
            <person name="Buttner C."/>
            <person name="Reinhardt R."/>
        </authorList>
    </citation>
    <scope>NUCLEOTIDE SEQUENCE [LARGE SCALE GENOMIC DNA]</scope>
    <source>
        <strain evidence="10">0502</strain>
    </source>
</reference>
<dbReference type="PANTHER" id="PTHR43744:SF8">
    <property type="entry name" value="SN-GLYCEROL-3-PHOSPHATE TRANSPORT SYSTEM PERMEASE PROTEIN UGPE"/>
    <property type="match status" value="1"/>
</dbReference>
<proteinExistence type="inferred from homology"/>
<dbReference type="AlphaFoldDB" id="U4KSB2"/>
<evidence type="ECO:0000313" key="9">
    <source>
        <dbReference type="EMBL" id="CCV66468.1"/>
    </source>
</evidence>
<dbReference type="PANTHER" id="PTHR43744">
    <property type="entry name" value="ABC TRANSPORTER PERMEASE PROTEIN MG189-RELATED-RELATED"/>
    <property type="match status" value="1"/>
</dbReference>
<accession>U4KSB2</accession>
<keyword evidence="4 7" id="KW-0812">Transmembrane</keyword>
<evidence type="ECO:0000256" key="7">
    <source>
        <dbReference type="RuleBase" id="RU363032"/>
    </source>
</evidence>
<name>U4KSB2_9MOLU</name>
<dbReference type="CDD" id="cd06261">
    <property type="entry name" value="TM_PBP2"/>
    <property type="match status" value="1"/>
</dbReference>
<dbReference type="OrthoDB" id="9787837at2"/>
<gene>
    <name evidence="9" type="ORF">BN85314470</name>
</gene>
<keyword evidence="9" id="KW-0762">Sugar transport</keyword>
<dbReference type="GO" id="GO:0055085">
    <property type="term" value="P:transmembrane transport"/>
    <property type="evidence" value="ECO:0007669"/>
    <property type="project" value="InterPro"/>
</dbReference>
<keyword evidence="5 7" id="KW-1133">Transmembrane helix</keyword>
<feature type="transmembrane region" description="Helical" evidence="7">
    <location>
        <begin position="75"/>
        <end position="95"/>
    </location>
</feature>
<protein>
    <submittedName>
        <fullName evidence="9">Putative ABC-type sugar transport system, permease</fullName>
    </submittedName>
</protein>
<evidence type="ECO:0000259" key="8">
    <source>
        <dbReference type="PROSITE" id="PS50928"/>
    </source>
</evidence>
<comment type="similarity">
    <text evidence="7">Belongs to the binding-protein-dependent transport system permease family.</text>
</comment>
<dbReference type="KEGG" id="abra:BN85314470"/>
<dbReference type="STRING" id="61635.BN85314470"/>
<evidence type="ECO:0000256" key="5">
    <source>
        <dbReference type="ARBA" id="ARBA00022989"/>
    </source>
</evidence>
<evidence type="ECO:0000256" key="2">
    <source>
        <dbReference type="ARBA" id="ARBA00022448"/>
    </source>
</evidence>
<evidence type="ECO:0000313" key="10">
    <source>
        <dbReference type="Proteomes" id="UP000032737"/>
    </source>
</evidence>
<organism evidence="9 10">
    <name type="scientific">Acholeplasma brassicae</name>
    <dbReference type="NCBI Taxonomy" id="61635"/>
    <lineage>
        <taxon>Bacteria</taxon>
        <taxon>Bacillati</taxon>
        <taxon>Mycoplasmatota</taxon>
        <taxon>Mollicutes</taxon>
        <taxon>Acholeplasmatales</taxon>
        <taxon>Acholeplasmataceae</taxon>
        <taxon>Acholeplasma</taxon>
    </lineage>
</organism>
<keyword evidence="3" id="KW-1003">Cell membrane</keyword>
<dbReference type="EMBL" id="FO681348">
    <property type="protein sequence ID" value="CCV66468.1"/>
    <property type="molecule type" value="Genomic_DNA"/>
</dbReference>
<dbReference type="PROSITE" id="PS50928">
    <property type="entry name" value="ABC_TM1"/>
    <property type="match status" value="1"/>
</dbReference>
<dbReference type="HOGENOM" id="CLU_016047_1_2_14"/>
<keyword evidence="10" id="KW-1185">Reference proteome</keyword>
<sequence length="277" mass="30740">MKKNKISTILIYVVLSLWALSTIYPFVWVVVNAFKPSNAIISDAFSLPISNFTFDNFKNAIYGEYNILRAYVNSLIISSSVVILVSLFAGLASFALARYDFRFKNMVYGLVIICMMFPIFSIIFPLYDLLIKFNLGGKHLGVILPQTAGNVGFAVIILTGFIKQLPLEVEESAYIDGANLPQVLIYLILPMAKSAFATTAIFVFLWSYNDLFLQMLVLKRKSVMPISAILREISSKYGTDFGLMAASVALISVPILIVYFILQKHIIKGLTAGAIKG</sequence>
<keyword evidence="6 7" id="KW-0472">Membrane</keyword>
<evidence type="ECO:0000256" key="4">
    <source>
        <dbReference type="ARBA" id="ARBA00022692"/>
    </source>
</evidence>
<dbReference type="GO" id="GO:0005886">
    <property type="term" value="C:plasma membrane"/>
    <property type="evidence" value="ECO:0007669"/>
    <property type="project" value="UniProtKB-SubCell"/>
</dbReference>
<dbReference type="Pfam" id="PF00528">
    <property type="entry name" value="BPD_transp_1"/>
    <property type="match status" value="1"/>
</dbReference>
<evidence type="ECO:0000256" key="1">
    <source>
        <dbReference type="ARBA" id="ARBA00004651"/>
    </source>
</evidence>
<dbReference type="InterPro" id="IPR000515">
    <property type="entry name" value="MetI-like"/>
</dbReference>
<dbReference type="Proteomes" id="UP000032737">
    <property type="component" value="Chromosome"/>
</dbReference>
<feature type="transmembrane region" description="Helical" evidence="7">
    <location>
        <begin position="9"/>
        <end position="31"/>
    </location>
</feature>
<keyword evidence="2 7" id="KW-0813">Transport</keyword>
<feature type="transmembrane region" description="Helical" evidence="7">
    <location>
        <begin position="241"/>
        <end position="262"/>
    </location>
</feature>
<dbReference type="Gene3D" id="1.10.3720.10">
    <property type="entry name" value="MetI-like"/>
    <property type="match status" value="1"/>
</dbReference>
<dbReference type="RefSeq" id="WP_030005328.1">
    <property type="nucleotide sequence ID" value="NC_022549.1"/>
</dbReference>
<dbReference type="SUPFAM" id="SSF161098">
    <property type="entry name" value="MetI-like"/>
    <property type="match status" value="1"/>
</dbReference>
<feature type="domain" description="ABC transmembrane type-1" evidence="8">
    <location>
        <begin position="71"/>
        <end position="262"/>
    </location>
</feature>
<dbReference type="InterPro" id="IPR035906">
    <property type="entry name" value="MetI-like_sf"/>
</dbReference>
<evidence type="ECO:0000256" key="3">
    <source>
        <dbReference type="ARBA" id="ARBA00022475"/>
    </source>
</evidence>
<feature type="transmembrane region" description="Helical" evidence="7">
    <location>
        <begin position="107"/>
        <end position="127"/>
    </location>
</feature>
<evidence type="ECO:0000256" key="6">
    <source>
        <dbReference type="ARBA" id="ARBA00023136"/>
    </source>
</evidence>
<feature type="transmembrane region" description="Helical" evidence="7">
    <location>
        <begin position="183"/>
        <end position="208"/>
    </location>
</feature>
<feature type="transmembrane region" description="Helical" evidence="7">
    <location>
        <begin position="139"/>
        <end position="162"/>
    </location>
</feature>